<gene>
    <name evidence="2" type="ORF">NDU88_001834</name>
</gene>
<organism evidence="2 3">
    <name type="scientific">Pleurodeles waltl</name>
    <name type="common">Iberian ribbed newt</name>
    <dbReference type="NCBI Taxonomy" id="8319"/>
    <lineage>
        <taxon>Eukaryota</taxon>
        <taxon>Metazoa</taxon>
        <taxon>Chordata</taxon>
        <taxon>Craniata</taxon>
        <taxon>Vertebrata</taxon>
        <taxon>Euteleostomi</taxon>
        <taxon>Amphibia</taxon>
        <taxon>Batrachia</taxon>
        <taxon>Caudata</taxon>
        <taxon>Salamandroidea</taxon>
        <taxon>Salamandridae</taxon>
        <taxon>Pleurodelinae</taxon>
        <taxon>Pleurodeles</taxon>
    </lineage>
</organism>
<protein>
    <submittedName>
        <fullName evidence="2">Uncharacterized protein</fullName>
    </submittedName>
</protein>
<evidence type="ECO:0000256" key="1">
    <source>
        <dbReference type="SAM" id="MobiDB-lite"/>
    </source>
</evidence>
<dbReference type="Proteomes" id="UP001066276">
    <property type="component" value="Chromosome 10"/>
</dbReference>
<evidence type="ECO:0000313" key="3">
    <source>
        <dbReference type="Proteomes" id="UP001066276"/>
    </source>
</evidence>
<reference evidence="2" key="1">
    <citation type="journal article" date="2022" name="bioRxiv">
        <title>Sequencing and chromosome-scale assembly of the giantPleurodeles waltlgenome.</title>
        <authorList>
            <person name="Brown T."/>
            <person name="Elewa A."/>
            <person name="Iarovenko S."/>
            <person name="Subramanian E."/>
            <person name="Araus A.J."/>
            <person name="Petzold A."/>
            <person name="Susuki M."/>
            <person name="Suzuki K.-i.T."/>
            <person name="Hayashi T."/>
            <person name="Toyoda A."/>
            <person name="Oliveira C."/>
            <person name="Osipova E."/>
            <person name="Leigh N.D."/>
            <person name="Simon A."/>
            <person name="Yun M.H."/>
        </authorList>
    </citation>
    <scope>NUCLEOTIDE SEQUENCE</scope>
    <source>
        <strain evidence="2">20211129_DDA</strain>
        <tissue evidence="2">Liver</tissue>
    </source>
</reference>
<accession>A0AAV7LZ54</accession>
<comment type="caution">
    <text evidence="2">The sequence shown here is derived from an EMBL/GenBank/DDBJ whole genome shotgun (WGS) entry which is preliminary data.</text>
</comment>
<evidence type="ECO:0000313" key="2">
    <source>
        <dbReference type="EMBL" id="KAJ1096702.1"/>
    </source>
</evidence>
<feature type="compositionally biased region" description="Polar residues" evidence="1">
    <location>
        <begin position="14"/>
        <end position="30"/>
    </location>
</feature>
<dbReference type="AlphaFoldDB" id="A0AAV7LZ54"/>
<proteinExistence type="predicted"/>
<keyword evidence="3" id="KW-1185">Reference proteome</keyword>
<feature type="compositionally biased region" description="Polar residues" evidence="1">
    <location>
        <begin position="39"/>
        <end position="51"/>
    </location>
</feature>
<dbReference type="EMBL" id="JANPWB010000014">
    <property type="protein sequence ID" value="KAJ1096702.1"/>
    <property type="molecule type" value="Genomic_DNA"/>
</dbReference>
<feature type="region of interest" description="Disordered" evidence="1">
    <location>
        <begin position="1"/>
        <end position="54"/>
    </location>
</feature>
<name>A0AAV7LZ54_PLEWA</name>
<sequence length="123" mass="13286">MGPRWQWPLHGDTGASTAESRGGTVRSNETPQREWGQWQPPSRNAGSSSESEAALVKIEAPDRSIEYTHPQPEERSLQLKCVEEGGLSPGSTAASTGRSDLRTYAFKINNTVPDGLGMPVHLG</sequence>